<protein>
    <submittedName>
        <fullName evidence="7">Hemolysin activation/secretion protein-like protein</fullName>
    </submittedName>
</protein>
<organism evidence="7 8">
    <name type="scientific">Simiduia agarivorans (strain DSM 21679 / JCM 13881 / BCRC 17597 / SA1)</name>
    <dbReference type="NCBI Taxonomy" id="1117647"/>
    <lineage>
        <taxon>Bacteria</taxon>
        <taxon>Pseudomonadati</taxon>
        <taxon>Pseudomonadota</taxon>
        <taxon>Gammaproteobacteria</taxon>
        <taxon>Cellvibrionales</taxon>
        <taxon>Cellvibrionaceae</taxon>
        <taxon>Simiduia</taxon>
    </lineage>
</organism>
<keyword evidence="4" id="KW-0732">Signal</keyword>
<dbReference type="InterPro" id="IPR013686">
    <property type="entry name" value="Polypept-transport_assoc_ShlB"/>
</dbReference>
<dbReference type="EMBL" id="CP003746">
    <property type="protein sequence ID" value="AFU98400.1"/>
    <property type="molecule type" value="Genomic_DNA"/>
</dbReference>
<dbReference type="GO" id="GO:0098046">
    <property type="term" value="C:type V protein secretion system complex"/>
    <property type="evidence" value="ECO:0007669"/>
    <property type="project" value="TreeGrafter"/>
</dbReference>
<dbReference type="PANTHER" id="PTHR34597:SF3">
    <property type="entry name" value="OUTER MEMBRANE TRANSPORTER CDIB"/>
    <property type="match status" value="1"/>
</dbReference>
<dbReference type="Pfam" id="PF03865">
    <property type="entry name" value="ShlB"/>
    <property type="match status" value="1"/>
</dbReference>
<dbReference type="GO" id="GO:0008320">
    <property type="term" value="F:protein transmembrane transporter activity"/>
    <property type="evidence" value="ECO:0007669"/>
    <property type="project" value="TreeGrafter"/>
</dbReference>
<keyword evidence="3" id="KW-0998">Cell outer membrane</keyword>
<evidence type="ECO:0000313" key="7">
    <source>
        <dbReference type="EMBL" id="AFU98400.1"/>
    </source>
</evidence>
<keyword evidence="1" id="KW-0472">Membrane</keyword>
<dbReference type="GO" id="GO:0046819">
    <property type="term" value="P:protein secretion by the type V secretion system"/>
    <property type="evidence" value="ECO:0007669"/>
    <property type="project" value="TreeGrafter"/>
</dbReference>
<dbReference type="eggNOG" id="COG2831">
    <property type="taxonomic scope" value="Bacteria"/>
</dbReference>
<evidence type="ECO:0000259" key="5">
    <source>
        <dbReference type="Pfam" id="PF03865"/>
    </source>
</evidence>
<dbReference type="AlphaFoldDB" id="K4KJK1"/>
<feature type="signal peptide" evidence="4">
    <location>
        <begin position="1"/>
        <end position="21"/>
    </location>
</feature>
<sequence length="524" mass="58610">MHWPLFICLFALCTLAFPGQAQVNLDPVAAAETMVVKRLVISGESSEINQQLDFDFLLKKANELRAQYPEEMTFHQISRLGDLLTQALRDAGYKFHYVYLPRQNARTGVVRLNVVEVTLDGVSINGVDDLSRARIEQVFDALITRPVYQPDIDTALRSLKALPELSLFAYYSRGIAPNSVRLNLRLSPKARHHVSVSTDNFGSESSGHYRATANYQWLSPLDQFDQLDLGLMYADGGAGNLYGYVSYRTPLASVDNTLTLTVSNNQYEVGREFSLLELKGDALIAGVSLHQRWLPSDQTQHRVYFSAFDKSVDYSNVFDDDSLVNDESAQVFALGWQHQFNTHTGGYRAHTDVSVRTGSHELTGNTEYSDKFALAWFSHDSVFYPGNQLLRLSLETQYSDKLLPSFEKMPLTGINGVKGFYAGQVSVDRGARLGLTWQWPPLWRGEHGNLWAFAYADAATGERLDASGTVFDSAQLASAGLGLQLSLANRFFARLQASAWQDAQMDNSLAPTELPLLVDLQYRW</sequence>
<dbReference type="RefSeq" id="WP_015046573.1">
    <property type="nucleotide sequence ID" value="NC_018868.3"/>
</dbReference>
<keyword evidence="2" id="KW-0812">Transmembrane</keyword>
<evidence type="ECO:0000256" key="4">
    <source>
        <dbReference type="SAM" id="SignalP"/>
    </source>
</evidence>
<dbReference type="HOGENOM" id="CLU_519623_0_0_6"/>
<gene>
    <name evidence="7" type="ordered locus">M5M_06015</name>
</gene>
<evidence type="ECO:0000259" key="6">
    <source>
        <dbReference type="Pfam" id="PF08479"/>
    </source>
</evidence>
<reference evidence="7 8" key="1">
    <citation type="journal article" date="2013" name="Genome Announc.">
        <title>Complete genome sequence of Simiduia agarivorans SA1(T), a marine bacterium able to degrade a variety of polysaccharides.</title>
        <authorList>
            <person name="Lin S.Y."/>
            <person name="Shieh W.Y."/>
            <person name="Chen J.S."/>
            <person name="Tang S.L."/>
        </authorList>
    </citation>
    <scope>NUCLEOTIDE SEQUENCE [LARGE SCALE GENOMIC DNA]</scope>
    <source>
        <strain evidence="8">DSM 21679 / JCM 13881 / BCRC 17597 / SA1</strain>
    </source>
</reference>
<feature type="domain" description="Polypeptide-transport-associated ShlB-type" evidence="6">
    <location>
        <begin position="62"/>
        <end position="116"/>
    </location>
</feature>
<dbReference type="PANTHER" id="PTHR34597">
    <property type="entry name" value="SLR1661 PROTEIN"/>
    <property type="match status" value="1"/>
</dbReference>
<evidence type="ECO:0000256" key="2">
    <source>
        <dbReference type="ARBA" id="ARBA00022692"/>
    </source>
</evidence>
<accession>K4KJK1</accession>
<dbReference type="STRING" id="1117647.M5M_06015"/>
<proteinExistence type="predicted"/>
<keyword evidence="1" id="KW-1134">Transmembrane beta strand</keyword>
<dbReference type="Proteomes" id="UP000000466">
    <property type="component" value="Chromosome"/>
</dbReference>
<name>K4KJK1_SIMAS</name>
<dbReference type="Gene3D" id="2.40.160.50">
    <property type="entry name" value="membrane protein fhac: a member of the omp85/tpsb transporter family"/>
    <property type="match status" value="1"/>
</dbReference>
<dbReference type="OrthoDB" id="572300at2"/>
<dbReference type="KEGG" id="saga:M5M_06015"/>
<feature type="chain" id="PRO_5003878220" evidence="4">
    <location>
        <begin position="22"/>
        <end position="524"/>
    </location>
</feature>
<dbReference type="Pfam" id="PF08479">
    <property type="entry name" value="POTRA_2"/>
    <property type="match status" value="1"/>
</dbReference>
<evidence type="ECO:0000256" key="3">
    <source>
        <dbReference type="ARBA" id="ARBA00023237"/>
    </source>
</evidence>
<feature type="domain" description="Haemolysin activator HlyB C-terminal" evidence="5">
    <location>
        <begin position="181"/>
        <end position="483"/>
    </location>
</feature>
<keyword evidence="8" id="KW-1185">Reference proteome</keyword>
<evidence type="ECO:0000256" key="1">
    <source>
        <dbReference type="ARBA" id="ARBA00022452"/>
    </source>
</evidence>
<dbReference type="InterPro" id="IPR005565">
    <property type="entry name" value="Hemolysn_activator_HlyB_C"/>
</dbReference>
<evidence type="ECO:0000313" key="8">
    <source>
        <dbReference type="Proteomes" id="UP000000466"/>
    </source>
</evidence>
<dbReference type="Gene3D" id="3.10.20.310">
    <property type="entry name" value="membrane protein fhac"/>
    <property type="match status" value="1"/>
</dbReference>
<dbReference type="InterPro" id="IPR051544">
    <property type="entry name" value="TPS_OM_transporter"/>
</dbReference>